<dbReference type="PANTHER" id="PTHR33371">
    <property type="entry name" value="INTERMEMBRANE PHOSPHOLIPID TRANSPORT SYSTEM BINDING PROTEIN MLAD-RELATED"/>
    <property type="match status" value="1"/>
</dbReference>
<evidence type="ECO:0000259" key="3">
    <source>
        <dbReference type="Pfam" id="PF11887"/>
    </source>
</evidence>
<dbReference type="Pfam" id="PF11887">
    <property type="entry name" value="Mce4_CUP1"/>
    <property type="match status" value="1"/>
</dbReference>
<evidence type="ECO:0000313" key="4">
    <source>
        <dbReference type="EMBL" id="KMO69410.1"/>
    </source>
</evidence>
<dbReference type="Proteomes" id="UP000036313">
    <property type="component" value="Unassembled WGS sequence"/>
</dbReference>
<dbReference type="InterPro" id="IPR003399">
    <property type="entry name" value="Mce/MlaD"/>
</dbReference>
<dbReference type="Pfam" id="PF02470">
    <property type="entry name" value="MlaD"/>
    <property type="match status" value="1"/>
</dbReference>
<dbReference type="NCBIfam" id="TIGR00996">
    <property type="entry name" value="Mtu_fam_mce"/>
    <property type="match status" value="1"/>
</dbReference>
<proteinExistence type="predicted"/>
<evidence type="ECO:0000259" key="2">
    <source>
        <dbReference type="Pfam" id="PF02470"/>
    </source>
</evidence>
<gene>
    <name evidence="4" type="ORF">MOBUDSM44075_04836</name>
</gene>
<dbReference type="EMBL" id="JYNU01000057">
    <property type="protein sequence ID" value="KMO69410.1"/>
    <property type="molecule type" value="Genomic_DNA"/>
</dbReference>
<dbReference type="InterPro" id="IPR052336">
    <property type="entry name" value="MlaD_Phospholipid_Transporter"/>
</dbReference>
<dbReference type="InterPro" id="IPR005693">
    <property type="entry name" value="Mce"/>
</dbReference>
<reference evidence="4 5" key="1">
    <citation type="journal article" date="2015" name="Genome Biol. Evol.">
        <title>Characterization of Three Mycobacterium spp. with Potential Use in Bioremediation by Genome Sequencing and Comparative Genomics.</title>
        <authorList>
            <person name="Das S."/>
            <person name="Pettersson B.M."/>
            <person name="Behra P.R."/>
            <person name="Ramesh M."/>
            <person name="Dasgupta S."/>
            <person name="Bhattacharya A."/>
            <person name="Kirsebom L.A."/>
        </authorList>
    </citation>
    <scope>NUCLEOTIDE SEQUENCE [LARGE SCALE GENOMIC DNA]</scope>
    <source>
        <strain evidence="4 5">DSM 44075</strain>
    </source>
</reference>
<dbReference type="PATRIC" id="fig|1807.14.peg.4873"/>
<dbReference type="GO" id="GO:0051701">
    <property type="term" value="P:biological process involved in interaction with host"/>
    <property type="evidence" value="ECO:0007669"/>
    <property type="project" value="TreeGrafter"/>
</dbReference>
<comment type="caution">
    <text evidence="4">The sequence shown here is derived from an EMBL/GenBank/DDBJ whole genome shotgun (WGS) entry which is preliminary data.</text>
</comment>
<dbReference type="AlphaFoldDB" id="A0A0J6VEJ3"/>
<keyword evidence="1" id="KW-0472">Membrane</keyword>
<dbReference type="GO" id="GO:0005576">
    <property type="term" value="C:extracellular region"/>
    <property type="evidence" value="ECO:0007669"/>
    <property type="project" value="TreeGrafter"/>
</dbReference>
<evidence type="ECO:0000256" key="1">
    <source>
        <dbReference type="SAM" id="Phobius"/>
    </source>
</evidence>
<feature type="transmembrane region" description="Helical" evidence="1">
    <location>
        <begin position="12"/>
        <end position="35"/>
    </location>
</feature>
<dbReference type="RefSeq" id="WP_048424912.1">
    <property type="nucleotide sequence ID" value="NZ_JYNU01000057.1"/>
</dbReference>
<sequence>MTAPMNAKRTPPYKLAGLVMALVAIVVLVLVFFQFRGDFLPRTQLTMMAARSGLSMDPGAKVTYNGVEIGRVGEVEQVTVGEEPRAKILLEVDPKYLDLIPQNVTADISATTVFGNKYVSFSSPENPSPQRINSSDVIDVTKVTTEFNTLFETVVSVAGQVDPIKLNQTLTATAQALSGLGDRFGQSIVNGNQILDEINPQMPQLRRDNQLLADLADVYADAAPDLFDGLQNAVTTARTLNEQQGNVDQALMAAVGFGNTGGDIFERGGPYLQRGLKDLLPTSALLDKYSPALFCTIRNYHDVEPKVAASLGGNGYSLRLHSELLGLGSGNAYVYPDNLPRVNAKGGPEGRPGCWQPITRDLWPAPYLVMDTGASIAPYNHLELGQPLLTEYVWGRQVGEHTINP</sequence>
<keyword evidence="1" id="KW-0812">Transmembrane</keyword>
<evidence type="ECO:0000313" key="5">
    <source>
        <dbReference type="Proteomes" id="UP000036313"/>
    </source>
</evidence>
<protein>
    <submittedName>
        <fullName evidence="4">Mce related protein</fullName>
    </submittedName>
</protein>
<feature type="domain" description="Mce/MlaD" evidence="2">
    <location>
        <begin position="44"/>
        <end position="122"/>
    </location>
</feature>
<dbReference type="PANTHER" id="PTHR33371:SF19">
    <property type="entry name" value="MCE-FAMILY PROTEIN MCE4A"/>
    <property type="match status" value="1"/>
</dbReference>
<dbReference type="InterPro" id="IPR024516">
    <property type="entry name" value="Mce_C"/>
</dbReference>
<name>A0A0J6VEJ3_9MYCO</name>
<accession>A0A0J6VEJ3</accession>
<organism evidence="4 5">
    <name type="scientific">Mycolicibacterium obuense</name>
    <dbReference type="NCBI Taxonomy" id="1807"/>
    <lineage>
        <taxon>Bacteria</taxon>
        <taxon>Bacillati</taxon>
        <taxon>Actinomycetota</taxon>
        <taxon>Actinomycetes</taxon>
        <taxon>Mycobacteriales</taxon>
        <taxon>Mycobacteriaceae</taxon>
        <taxon>Mycolicibacterium</taxon>
    </lineage>
</organism>
<keyword evidence="1" id="KW-1133">Transmembrane helix</keyword>
<feature type="domain" description="Mammalian cell entry C-terminal" evidence="3">
    <location>
        <begin position="128"/>
        <end position="348"/>
    </location>
</feature>